<evidence type="ECO:0000256" key="4">
    <source>
        <dbReference type="ARBA" id="ARBA00023002"/>
    </source>
</evidence>
<evidence type="ECO:0000313" key="13">
    <source>
        <dbReference type="Proteomes" id="UP001497457"/>
    </source>
</evidence>
<dbReference type="InterPro" id="IPR008922">
    <property type="entry name" value="Di-copper_centre_dom_sf"/>
</dbReference>
<dbReference type="PROSITE" id="PS00498">
    <property type="entry name" value="TYROSINASE_2"/>
    <property type="match status" value="1"/>
</dbReference>
<dbReference type="PRINTS" id="PR00092">
    <property type="entry name" value="TYROSINASE"/>
</dbReference>
<dbReference type="Pfam" id="PF12142">
    <property type="entry name" value="PPO1_DWL"/>
    <property type="match status" value="1"/>
</dbReference>
<organism evidence="12 13">
    <name type="scientific">Urochloa decumbens</name>
    <dbReference type="NCBI Taxonomy" id="240449"/>
    <lineage>
        <taxon>Eukaryota</taxon>
        <taxon>Viridiplantae</taxon>
        <taxon>Streptophyta</taxon>
        <taxon>Embryophyta</taxon>
        <taxon>Tracheophyta</taxon>
        <taxon>Spermatophyta</taxon>
        <taxon>Magnoliopsida</taxon>
        <taxon>Liliopsida</taxon>
        <taxon>Poales</taxon>
        <taxon>Poaceae</taxon>
        <taxon>PACMAD clade</taxon>
        <taxon>Panicoideae</taxon>
        <taxon>Panicodae</taxon>
        <taxon>Paniceae</taxon>
        <taxon>Melinidinae</taxon>
        <taxon>Urochloa</taxon>
    </lineage>
</organism>
<keyword evidence="4" id="KW-0560">Oxidoreductase</keyword>
<reference evidence="12" key="1">
    <citation type="submission" date="2024-10" db="EMBL/GenBank/DDBJ databases">
        <authorList>
            <person name="Ryan C."/>
        </authorList>
    </citation>
    <scope>NUCLEOTIDE SEQUENCE [LARGE SCALE GENOMIC DNA]</scope>
</reference>
<feature type="binding site" evidence="7">
    <location>
        <position position="188"/>
    </location>
    <ligand>
        <name>Cu cation</name>
        <dbReference type="ChEBI" id="CHEBI:23378"/>
        <label>A</label>
    </ligand>
</feature>
<keyword evidence="13" id="KW-1185">Reference proteome</keyword>
<comment type="cofactor">
    <cofactor evidence="7">
        <name>Cu(2+)</name>
        <dbReference type="ChEBI" id="CHEBI:29036"/>
    </cofactor>
    <text evidence="7">Binds 2 copper ions per subunit.</text>
</comment>
<dbReference type="InterPro" id="IPR002227">
    <property type="entry name" value="Tyrosinase_Cu-bd"/>
</dbReference>
<feature type="binding site" evidence="7">
    <location>
        <position position="312"/>
    </location>
    <ligand>
        <name>Cu cation</name>
        <dbReference type="ChEBI" id="CHEBI:23378"/>
        <label>B</label>
    </ligand>
</feature>
<dbReference type="Gene3D" id="1.10.1280.10">
    <property type="entry name" value="Di-copper center containing domain from catechol oxidase"/>
    <property type="match status" value="1"/>
</dbReference>
<keyword evidence="2 7" id="KW-0479">Metal-binding</keyword>
<evidence type="ECO:0000256" key="2">
    <source>
        <dbReference type="ARBA" id="ARBA00022723"/>
    </source>
</evidence>
<evidence type="ECO:0000256" key="7">
    <source>
        <dbReference type="PIRSR" id="PIRSR000290-1"/>
    </source>
</evidence>
<feature type="binding site" evidence="7">
    <location>
        <position position="158"/>
    </location>
    <ligand>
        <name>Cu cation</name>
        <dbReference type="ChEBI" id="CHEBI:23378"/>
        <label>A</label>
    </ligand>
</feature>
<evidence type="ECO:0000256" key="3">
    <source>
        <dbReference type="ARBA" id="ARBA00022784"/>
    </source>
</evidence>
<dbReference type="Pfam" id="PF00264">
    <property type="entry name" value="Tyrosinase"/>
    <property type="match status" value="1"/>
</dbReference>
<dbReference type="InterPro" id="IPR016213">
    <property type="entry name" value="Polyphenol_oxidase"/>
</dbReference>
<evidence type="ECO:0000256" key="8">
    <source>
        <dbReference type="PIRSR" id="PIRSR000290-2"/>
    </source>
</evidence>
<feature type="disulfide bond" evidence="8">
    <location>
        <begin position="83"/>
        <end position="94"/>
    </location>
</feature>
<sequence length="562" mass="63417">MERGVVTRHMPCNIQLQTLRCNHLLLHSKNLRKPRHLSCKAISDRVDRRGVLLSGAAAAIGLATQHSNSAIAAPIRPPDLGNCRPIQHDNLNCCPPYCPTTEIVDFRPPSDSSLRKRRAAHRLVNDQEYLCKYELAVARMKALPDSDPRSFSQQWRVHCAYCEGAYPQVGFPDREIQIHGGWLFFPWHRLYLYFHERILGKLIGDDNFALPFWNWDAREGMTLPAIYTNEHSLLYDKKRNPMHEPPVTVDLDYVCCDDDPTLPREELIEKNLKIMYRQMVSNTKTKELFFGKPYRQGDMPHKGSGNIELLPHNTVHNWTGDPNMPNCGEDMGVLRSAARDPVFFAHHGNIDRMWNIWKTCLPTSPNTDLTCPDWLDASFLFYDEEARLVRVRVRDCLDTTALGYTYEDVHLDWLHAMPSVAKGDPELADGPADKLFPRTLDNKTVRAGVERSPKKEGQEEEEVLVIREIEIANCQRCVKFDVFVNAPKGLTDTAAAQCVGSVALTPHAKRGSMKTEARFGISDLLQAIDAEGAEKVVVSIVPRSAGDAVTIGGVSIEYVGVE</sequence>
<evidence type="ECO:0000313" key="12">
    <source>
        <dbReference type="EMBL" id="CAL4992085.1"/>
    </source>
</evidence>
<evidence type="ECO:0000256" key="9">
    <source>
        <dbReference type="PIRSR" id="PIRSR000290-3"/>
    </source>
</evidence>
<dbReference type="PIRSF" id="PIRSF000290">
    <property type="entry name" value="PPO_plant"/>
    <property type="match status" value="1"/>
</dbReference>
<feature type="cross-link" description="2'-(S-cysteinyl)-histidine (Cys-His)" evidence="9">
    <location>
        <begin position="162"/>
        <end position="179"/>
    </location>
</feature>
<feature type="binding site" evidence="7">
    <location>
        <position position="316"/>
    </location>
    <ligand>
        <name>Cu cation</name>
        <dbReference type="ChEBI" id="CHEBI:23378"/>
        <label>B</label>
    </ligand>
</feature>
<dbReference type="Proteomes" id="UP001497457">
    <property type="component" value="Chromosome 24b"/>
</dbReference>
<dbReference type="Pfam" id="PF12143">
    <property type="entry name" value="PPO1_KFDV"/>
    <property type="match status" value="1"/>
</dbReference>
<feature type="domain" description="Tyrosinase copper-binding" evidence="11">
    <location>
        <begin position="340"/>
        <end position="351"/>
    </location>
</feature>
<evidence type="ECO:0000259" key="11">
    <source>
        <dbReference type="PROSITE" id="PS00498"/>
    </source>
</evidence>
<feature type="binding site" evidence="7">
    <location>
        <position position="179"/>
    </location>
    <ligand>
        <name>Cu cation</name>
        <dbReference type="ChEBI" id="CHEBI:23378"/>
        <label>A</label>
    </ligand>
</feature>
<feature type="disulfide bond" evidence="8">
    <location>
        <begin position="93"/>
        <end position="159"/>
    </location>
</feature>
<name>A0ABC9B1E3_9POAL</name>
<keyword evidence="3" id="KW-0883">Thioether bond</keyword>
<dbReference type="InterPro" id="IPR022739">
    <property type="entry name" value="Polyphenol_oxidase_cen"/>
</dbReference>
<proteinExistence type="inferred from homology"/>
<keyword evidence="5 7" id="KW-0186">Copper</keyword>
<dbReference type="GO" id="GO:0046872">
    <property type="term" value="F:metal ion binding"/>
    <property type="evidence" value="ECO:0007669"/>
    <property type="project" value="UniProtKB-KW"/>
</dbReference>
<comment type="similarity">
    <text evidence="1">Belongs to the tyrosinase family.</text>
</comment>
<evidence type="ECO:0000256" key="1">
    <source>
        <dbReference type="ARBA" id="ARBA00009928"/>
    </source>
</evidence>
<evidence type="ECO:0000259" key="10">
    <source>
        <dbReference type="PROSITE" id="PS00497"/>
    </source>
</evidence>
<accession>A0ABC9B1E3</accession>
<dbReference type="SUPFAM" id="SSF48056">
    <property type="entry name" value="Di-copper centre-containing domain"/>
    <property type="match status" value="1"/>
</dbReference>
<dbReference type="PANTHER" id="PTHR11474">
    <property type="entry name" value="TYROSINASE FAMILY MEMBER"/>
    <property type="match status" value="1"/>
</dbReference>
<feature type="binding site" evidence="7">
    <location>
        <position position="347"/>
    </location>
    <ligand>
        <name>Cu cation</name>
        <dbReference type="ChEBI" id="CHEBI:23378"/>
        <label>B</label>
    </ligand>
</feature>
<evidence type="ECO:0000256" key="5">
    <source>
        <dbReference type="ARBA" id="ARBA00023008"/>
    </source>
</evidence>
<keyword evidence="6 8" id="KW-1015">Disulfide bond</keyword>
<dbReference type="PROSITE" id="PS00497">
    <property type="entry name" value="TYROSINASE_1"/>
    <property type="match status" value="1"/>
</dbReference>
<gene>
    <name evidence="12" type="ORF">URODEC1_LOCUS60951</name>
</gene>
<dbReference type="AlphaFoldDB" id="A0ABC9B1E3"/>
<evidence type="ECO:0000256" key="6">
    <source>
        <dbReference type="ARBA" id="ARBA00023157"/>
    </source>
</evidence>
<dbReference type="InterPro" id="IPR050316">
    <property type="entry name" value="Tyrosinase/Hemocyanin"/>
</dbReference>
<protein>
    <recommendedName>
        <fullName evidence="10 11">Tyrosinase copper-binding domain-containing protein</fullName>
    </recommendedName>
</protein>
<dbReference type="PANTHER" id="PTHR11474:SF76">
    <property type="entry name" value="SHKT DOMAIN-CONTAINING PROTEIN"/>
    <property type="match status" value="1"/>
</dbReference>
<feature type="domain" description="Tyrosinase copper-binding" evidence="10">
    <location>
        <begin position="179"/>
        <end position="196"/>
    </location>
</feature>
<dbReference type="EMBL" id="OZ075134">
    <property type="protein sequence ID" value="CAL4992085.1"/>
    <property type="molecule type" value="Genomic_DNA"/>
</dbReference>
<dbReference type="InterPro" id="IPR022740">
    <property type="entry name" value="Polyphenol_oxidase_C"/>
</dbReference>
<dbReference type="GO" id="GO:0016491">
    <property type="term" value="F:oxidoreductase activity"/>
    <property type="evidence" value="ECO:0007669"/>
    <property type="project" value="UniProtKB-KW"/>
</dbReference>